<dbReference type="Proteomes" id="UP000237819">
    <property type="component" value="Unassembled WGS sequence"/>
</dbReference>
<dbReference type="GO" id="GO:0008173">
    <property type="term" value="F:RNA methyltransferase activity"/>
    <property type="evidence" value="ECO:0007669"/>
    <property type="project" value="InterPro"/>
</dbReference>
<dbReference type="CDD" id="cd18095">
    <property type="entry name" value="SpoU-like_rRNA-MTase"/>
    <property type="match status" value="1"/>
</dbReference>
<dbReference type="RefSeq" id="WP_105334871.1">
    <property type="nucleotide sequence ID" value="NZ_PUHZ01000008.1"/>
</dbReference>
<evidence type="ECO:0000256" key="2">
    <source>
        <dbReference type="ARBA" id="ARBA00022679"/>
    </source>
</evidence>
<name>A0A2S8GQP0_9BACT</name>
<accession>A0A2S8GQP0</accession>
<gene>
    <name evidence="4" type="ORF">C5Y93_07900</name>
</gene>
<dbReference type="AlphaFoldDB" id="A0A2S8GQP0"/>
<feature type="domain" description="tRNA/rRNA methyltransferase SpoU type" evidence="3">
    <location>
        <begin position="120"/>
        <end position="259"/>
    </location>
</feature>
<comment type="caution">
    <text evidence="4">The sequence shown here is derived from an EMBL/GenBank/DDBJ whole genome shotgun (WGS) entry which is preliminary data.</text>
</comment>
<dbReference type="GO" id="GO:0006396">
    <property type="term" value="P:RNA processing"/>
    <property type="evidence" value="ECO:0007669"/>
    <property type="project" value="InterPro"/>
</dbReference>
<evidence type="ECO:0000259" key="3">
    <source>
        <dbReference type="Pfam" id="PF00588"/>
    </source>
</evidence>
<proteinExistence type="predicted"/>
<dbReference type="Pfam" id="PF00588">
    <property type="entry name" value="SpoU_methylase"/>
    <property type="match status" value="1"/>
</dbReference>
<dbReference type="EMBL" id="PUHZ01000008">
    <property type="protein sequence ID" value="PQO46745.1"/>
    <property type="molecule type" value="Genomic_DNA"/>
</dbReference>
<reference evidence="4 5" key="1">
    <citation type="submission" date="2018-02" db="EMBL/GenBank/DDBJ databases">
        <title>Comparative genomes isolates from brazilian mangrove.</title>
        <authorList>
            <person name="Araujo J.E."/>
            <person name="Taketani R.G."/>
            <person name="Silva M.C.P."/>
            <person name="Loureco M.V."/>
            <person name="Andreote F.D."/>
        </authorList>
    </citation>
    <scope>NUCLEOTIDE SEQUENCE [LARGE SCALE GENOMIC DNA]</scope>
    <source>
        <strain evidence="4 5">Nap-Phe MGV</strain>
    </source>
</reference>
<dbReference type="PANTHER" id="PTHR43191">
    <property type="entry name" value="RRNA METHYLTRANSFERASE 3"/>
    <property type="match status" value="1"/>
</dbReference>
<evidence type="ECO:0000256" key="1">
    <source>
        <dbReference type="ARBA" id="ARBA00022603"/>
    </source>
</evidence>
<sequence>MNPEQLDSLEDPRLAPYRGLTGKRDLRDAGLLIAESRFLVERLLASSFTVESILVDDPTKIPDLPPERAATPIYCLPRPLLQELVGFNFHRGVMACGRRADLTDLRQVAWPQRDRLTLAVAAQVVDPENLGSLVRASSAFGADALLIDDRCGDPFSRRALRVSTGHAFKIPIVETSDLIEQLQVAKSLGFELVATVLDETATPLKKETVRPGRTALLFGNEGFGLEAEVVALADRRVTIPMERGSDSLNVSMAAGVFLYHYGYML</sequence>
<evidence type="ECO:0000313" key="4">
    <source>
        <dbReference type="EMBL" id="PQO46745.1"/>
    </source>
</evidence>
<dbReference type="SUPFAM" id="SSF75217">
    <property type="entry name" value="alpha/beta knot"/>
    <property type="match status" value="1"/>
</dbReference>
<dbReference type="SUPFAM" id="SSF55315">
    <property type="entry name" value="L30e-like"/>
    <property type="match status" value="1"/>
</dbReference>
<dbReference type="OrthoDB" id="9794400at2"/>
<dbReference type="InterPro" id="IPR001537">
    <property type="entry name" value="SpoU_MeTrfase"/>
</dbReference>
<dbReference type="GO" id="GO:0032259">
    <property type="term" value="P:methylation"/>
    <property type="evidence" value="ECO:0007669"/>
    <property type="project" value="UniProtKB-KW"/>
</dbReference>
<keyword evidence="1 4" id="KW-0489">Methyltransferase</keyword>
<protein>
    <submittedName>
        <fullName evidence="4">RNA methyltransferase</fullName>
    </submittedName>
</protein>
<dbReference type="InterPro" id="IPR051259">
    <property type="entry name" value="rRNA_Methyltransferase"/>
</dbReference>
<dbReference type="PANTHER" id="PTHR43191:SF12">
    <property type="entry name" value="RRNA METHYLASE"/>
    <property type="match status" value="1"/>
</dbReference>
<dbReference type="Gene3D" id="3.40.1280.10">
    <property type="match status" value="1"/>
</dbReference>
<organism evidence="4 5">
    <name type="scientific">Blastopirellula marina</name>
    <dbReference type="NCBI Taxonomy" id="124"/>
    <lineage>
        <taxon>Bacteria</taxon>
        <taxon>Pseudomonadati</taxon>
        <taxon>Planctomycetota</taxon>
        <taxon>Planctomycetia</taxon>
        <taxon>Pirellulales</taxon>
        <taxon>Pirellulaceae</taxon>
        <taxon>Blastopirellula</taxon>
    </lineage>
</organism>
<dbReference type="GO" id="GO:0003723">
    <property type="term" value="F:RNA binding"/>
    <property type="evidence" value="ECO:0007669"/>
    <property type="project" value="InterPro"/>
</dbReference>
<evidence type="ECO:0000313" key="5">
    <source>
        <dbReference type="Proteomes" id="UP000237819"/>
    </source>
</evidence>
<dbReference type="InterPro" id="IPR029064">
    <property type="entry name" value="Ribosomal_eL30-like_sf"/>
</dbReference>
<dbReference type="InterPro" id="IPR029026">
    <property type="entry name" value="tRNA_m1G_MTases_N"/>
</dbReference>
<dbReference type="InterPro" id="IPR029028">
    <property type="entry name" value="Alpha/beta_knot_MTases"/>
</dbReference>
<keyword evidence="2 4" id="KW-0808">Transferase</keyword>